<accession>A0A430ADZ0</accession>
<evidence type="ECO:0000259" key="1">
    <source>
        <dbReference type="Pfam" id="PF03235"/>
    </source>
</evidence>
<proteinExistence type="predicted"/>
<organism evidence="2 3">
    <name type="scientific">Vagococcus fluvialis</name>
    <dbReference type="NCBI Taxonomy" id="2738"/>
    <lineage>
        <taxon>Bacteria</taxon>
        <taxon>Bacillati</taxon>
        <taxon>Bacillota</taxon>
        <taxon>Bacilli</taxon>
        <taxon>Lactobacillales</taxon>
        <taxon>Enterococcaceae</taxon>
        <taxon>Vagococcus</taxon>
    </lineage>
</organism>
<dbReference type="InterPro" id="IPR036597">
    <property type="entry name" value="Fido-like_dom_sf"/>
</dbReference>
<dbReference type="Proteomes" id="UP000288197">
    <property type="component" value="Unassembled WGS sequence"/>
</dbReference>
<feature type="domain" description="GmrSD restriction endonucleases N-terminal" evidence="1">
    <location>
        <begin position="235"/>
        <end position="376"/>
    </location>
</feature>
<name>A0A430ADZ0_9ENTE</name>
<keyword evidence="3" id="KW-1185">Reference proteome</keyword>
<dbReference type="EMBL" id="NGJX01000001">
    <property type="protein sequence ID" value="RSU05557.1"/>
    <property type="molecule type" value="Genomic_DNA"/>
</dbReference>
<dbReference type="InterPro" id="IPR004919">
    <property type="entry name" value="GmrSD_N"/>
</dbReference>
<dbReference type="Pfam" id="PF03235">
    <property type="entry name" value="GmrSD_N"/>
    <property type="match status" value="1"/>
</dbReference>
<comment type="caution">
    <text evidence="2">The sequence shown here is derived from an EMBL/GenBank/DDBJ whole genome shotgun (WGS) entry which is preliminary data.</text>
</comment>
<sequence length="628" mass="73621">MLERGVIILKENLTRVVTLEEKIAYKNLENYDDGRYIPKHLDKLSSDLTFEDLTRAETLTIDDNILKEYVHYGQLLNSKHSNFQPGVFAGKNEYEATFSKKCYFQSELEFIVEIFISHHNVHAFIDGNKRTALNFFLELLYKYTKFYIKDVLLIQDAQIYYLIEKINKEEFIQIILNEVKSKVVKSNTKCHLEHLIPRIELDSESESANFHQTTDRKANFSLTDLENGQFFYDQLKKPYFQRDTNEWTVERVEKLLSTFLEDGLIPAIILWETNEGDILIIDGAHRISSLIAWVNNDFGRVNVSSTNTHHEISDYFNSKIGNYEDIKRSKEEKYKNIKQIIAKKSVPIQWVTGDYEKVKESFIRINEQGVTLSNDEKELIQKDKLPTSKLSRAILSHGTGQSSKNQTENSKKIFEYFFTPTLIKDNVFYPMFGALDEEFVISKVFNVLKIVDENSQEDDDFSEQVLRFAEFSQEYLEISNKVYFYGANQHYKNSSLFGFSSFILELMKDEKLLIKYKENRGEFEDFLTSNERFVQTISRKRRQSSKAVVDISTYYKTVLESIAEKDEEIVFKEFPYLSRSQSEQTDRQIIIEEKYIEFLAKIPRCPICRGYIDGQITNGEKLIHSCCE</sequence>
<dbReference type="AlphaFoldDB" id="A0A430ADZ0"/>
<dbReference type="SUPFAM" id="SSF140931">
    <property type="entry name" value="Fic-like"/>
    <property type="match status" value="1"/>
</dbReference>
<gene>
    <name evidence="2" type="ORF">CBF32_00750</name>
</gene>
<protein>
    <submittedName>
        <fullName evidence="2">Death-on-curing family protein</fullName>
    </submittedName>
</protein>
<evidence type="ECO:0000313" key="3">
    <source>
        <dbReference type="Proteomes" id="UP000288197"/>
    </source>
</evidence>
<reference evidence="2 3" key="1">
    <citation type="submission" date="2017-05" db="EMBL/GenBank/DDBJ databases">
        <title>Vagococcus spp. assemblies.</title>
        <authorList>
            <person name="Gulvik C.A."/>
        </authorList>
    </citation>
    <scope>NUCLEOTIDE SEQUENCE [LARGE SCALE GENOMIC DNA]</scope>
    <source>
        <strain evidence="2 3">NCFB 2497</strain>
    </source>
</reference>
<evidence type="ECO:0000313" key="2">
    <source>
        <dbReference type="EMBL" id="RSU05557.1"/>
    </source>
</evidence>